<proteinExistence type="predicted"/>
<dbReference type="InterPro" id="IPR011026">
    <property type="entry name" value="WAS_C"/>
</dbReference>
<evidence type="ECO:0000313" key="6">
    <source>
        <dbReference type="EMBL" id="RXM29943.1"/>
    </source>
</evidence>
<dbReference type="Gene3D" id="3.90.810.10">
    <property type="entry name" value="CRIB domain"/>
    <property type="match status" value="1"/>
</dbReference>
<dbReference type="GO" id="GO:0005856">
    <property type="term" value="C:cytoskeleton"/>
    <property type="evidence" value="ECO:0007669"/>
    <property type="project" value="UniProtKB-SubCell"/>
</dbReference>
<dbReference type="SUPFAM" id="SSF47912">
    <property type="entry name" value="Wiscott-Aldrich syndrome protein, WASP, C-terminal domain"/>
    <property type="match status" value="1"/>
</dbReference>
<gene>
    <name evidence="6" type="ORF">EOD39_8353</name>
</gene>
<feature type="compositionally biased region" description="Basic and acidic residues" evidence="5">
    <location>
        <begin position="40"/>
        <end position="49"/>
    </location>
</feature>
<evidence type="ECO:0000256" key="3">
    <source>
        <dbReference type="ARBA" id="ARBA00022553"/>
    </source>
</evidence>
<evidence type="ECO:0000256" key="2">
    <source>
        <dbReference type="ARBA" id="ARBA00022490"/>
    </source>
</evidence>
<evidence type="ECO:0000256" key="1">
    <source>
        <dbReference type="ARBA" id="ARBA00004245"/>
    </source>
</evidence>
<dbReference type="AlphaFoldDB" id="A0A444U3Y8"/>
<dbReference type="EMBL" id="SCEB01215370">
    <property type="protein sequence ID" value="RXM29943.1"/>
    <property type="molecule type" value="Genomic_DNA"/>
</dbReference>
<organism evidence="6 7">
    <name type="scientific">Acipenser ruthenus</name>
    <name type="common">Sterlet sturgeon</name>
    <dbReference type="NCBI Taxonomy" id="7906"/>
    <lineage>
        <taxon>Eukaryota</taxon>
        <taxon>Metazoa</taxon>
        <taxon>Chordata</taxon>
        <taxon>Craniata</taxon>
        <taxon>Vertebrata</taxon>
        <taxon>Euteleostomi</taxon>
        <taxon>Actinopterygii</taxon>
        <taxon>Chondrostei</taxon>
        <taxon>Acipenseriformes</taxon>
        <taxon>Acipenseridae</taxon>
        <taxon>Acipenser</taxon>
    </lineage>
</organism>
<sequence>MDPDLKCLFSKAGISDAQLADADTSKLIHDFIEESGGLEAVKEEMRRQDEEEEDRAEDDDDDEWDD</sequence>
<accession>A0A444U3Y8</accession>
<evidence type="ECO:0000256" key="4">
    <source>
        <dbReference type="ARBA" id="ARBA00023212"/>
    </source>
</evidence>
<name>A0A444U3Y8_ACIRT</name>
<keyword evidence="2" id="KW-0963">Cytoplasm</keyword>
<dbReference type="GO" id="GO:0007015">
    <property type="term" value="P:actin filament organization"/>
    <property type="evidence" value="ECO:0007669"/>
    <property type="project" value="InterPro"/>
</dbReference>
<keyword evidence="3" id="KW-0597">Phosphoprotein</keyword>
<reference evidence="6 7" key="1">
    <citation type="submission" date="2019-01" db="EMBL/GenBank/DDBJ databases">
        <title>Draft Genome and Complete Hox-Cluster Characterization of the Sterlet Sturgeon (Acipenser ruthenus).</title>
        <authorList>
            <person name="Wei Q."/>
        </authorList>
    </citation>
    <scope>NUCLEOTIDE SEQUENCE [LARGE SCALE GENOMIC DNA]</scope>
    <source>
        <strain evidence="6">WHYD16114868_AA</strain>
        <tissue evidence="6">Blood</tissue>
    </source>
</reference>
<evidence type="ECO:0000256" key="5">
    <source>
        <dbReference type="SAM" id="MobiDB-lite"/>
    </source>
</evidence>
<protein>
    <submittedName>
        <fullName evidence="6">Wiskott-Aldrich syndrome protein-like</fullName>
    </submittedName>
</protein>
<keyword evidence="7" id="KW-1185">Reference proteome</keyword>
<comment type="caution">
    <text evidence="6">The sequence shown here is derived from an EMBL/GenBank/DDBJ whole genome shotgun (WGS) entry which is preliminary data.</text>
</comment>
<evidence type="ECO:0000313" key="7">
    <source>
        <dbReference type="Proteomes" id="UP000289886"/>
    </source>
</evidence>
<feature type="region of interest" description="Disordered" evidence="5">
    <location>
        <begin position="39"/>
        <end position="66"/>
    </location>
</feature>
<feature type="compositionally biased region" description="Acidic residues" evidence="5">
    <location>
        <begin position="50"/>
        <end position="66"/>
    </location>
</feature>
<dbReference type="InterPro" id="IPR036936">
    <property type="entry name" value="CRIB_dom_sf"/>
</dbReference>
<keyword evidence="4" id="KW-0206">Cytoskeleton</keyword>
<dbReference type="Proteomes" id="UP000289886">
    <property type="component" value="Unassembled WGS sequence"/>
</dbReference>
<comment type="subcellular location">
    <subcellularLocation>
        <location evidence="1">Cytoplasm</location>
        <location evidence="1">Cytoskeleton</location>
    </subcellularLocation>
</comment>